<protein>
    <submittedName>
        <fullName evidence="2">RNA polymerase, sigma 28 subunit, Sig B/F/Gsubfamily</fullName>
    </submittedName>
</protein>
<evidence type="ECO:0000313" key="4">
    <source>
        <dbReference type="Proteomes" id="UP000756710"/>
    </source>
</evidence>
<proteinExistence type="predicted"/>
<dbReference type="AlphaFoldDB" id="A0A060ZHW1"/>
<reference evidence="3 4" key="2">
    <citation type="submission" date="2021-03" db="EMBL/GenBank/DDBJ databases">
        <title>Genomic Encyclopedia of Type Strains, Phase IV (KMG-IV): sequencing the most valuable type-strain genomes for metagenomic binning, comparative biology and taxonomic classification.</title>
        <authorList>
            <person name="Goeker M."/>
        </authorList>
    </citation>
    <scope>NUCLEOTIDE SEQUENCE [LARGE SCALE GENOMIC DNA]</scope>
    <source>
        <strain evidence="3 4">DSM 41954</strain>
    </source>
</reference>
<gene>
    <name evidence="3" type="ORF">J2Z30_002107</name>
    <name evidence="2" type="ORF">SIRAN2578</name>
</gene>
<feature type="region of interest" description="Disordered" evidence="1">
    <location>
        <begin position="1"/>
        <end position="23"/>
    </location>
</feature>
<name>A0A060ZHW1_9ACTN</name>
<evidence type="ECO:0000256" key="1">
    <source>
        <dbReference type="SAM" id="MobiDB-lite"/>
    </source>
</evidence>
<accession>A0A060ZHW1</accession>
<dbReference type="EMBL" id="LK022848">
    <property type="protein sequence ID" value="CDR05635.1"/>
    <property type="molecule type" value="Genomic_DNA"/>
</dbReference>
<reference evidence="2" key="1">
    <citation type="submission" date="2014-05" db="EMBL/GenBank/DDBJ databases">
        <authorList>
            <person name="Horn Fabian"/>
        </authorList>
    </citation>
    <scope>NUCLEOTIDE SEQUENCE</scope>
</reference>
<dbReference type="EMBL" id="JAGGLR010000005">
    <property type="protein sequence ID" value="MBP2061099.1"/>
    <property type="molecule type" value="Genomic_DNA"/>
</dbReference>
<keyword evidence="4" id="KW-1185">Reference proteome</keyword>
<feature type="compositionally biased region" description="Basic residues" evidence="1">
    <location>
        <begin position="1"/>
        <end position="14"/>
    </location>
</feature>
<sequence length="60" mass="6504">MASVRAHHRAHPRHPHDDAPDTSAELRRIAGRLGTSQMRVSRLLSDACARPGRQAGARAA</sequence>
<dbReference type="HOGENOM" id="CLU_2939857_0_0_11"/>
<evidence type="ECO:0000313" key="2">
    <source>
        <dbReference type="EMBL" id="CDR05635.1"/>
    </source>
</evidence>
<dbReference type="RefSeq" id="WP_044569014.1">
    <property type="nucleotide sequence ID" value="NZ_BAABDR010000049.1"/>
</dbReference>
<organism evidence="2">
    <name type="scientific">Streptomyces iranensis</name>
    <dbReference type="NCBI Taxonomy" id="576784"/>
    <lineage>
        <taxon>Bacteria</taxon>
        <taxon>Bacillati</taxon>
        <taxon>Actinomycetota</taxon>
        <taxon>Actinomycetes</taxon>
        <taxon>Kitasatosporales</taxon>
        <taxon>Streptomycetaceae</taxon>
        <taxon>Streptomyces</taxon>
        <taxon>Streptomyces violaceusniger group</taxon>
    </lineage>
</organism>
<evidence type="ECO:0000313" key="3">
    <source>
        <dbReference type="EMBL" id="MBP2061099.1"/>
    </source>
</evidence>
<dbReference type="GeneID" id="32473203"/>
<dbReference type="Proteomes" id="UP000756710">
    <property type="component" value="Unassembled WGS sequence"/>
</dbReference>